<reference evidence="2" key="2">
    <citation type="submission" date="2011-03" db="EMBL/GenBank/DDBJ databases">
        <title>Annotation of Magnaporthe poae ATCC 64411.</title>
        <authorList>
            <person name="Ma L.-J."/>
            <person name="Dead R."/>
            <person name="Young S.K."/>
            <person name="Zeng Q."/>
            <person name="Gargeya S."/>
            <person name="Fitzgerald M."/>
            <person name="Haas B."/>
            <person name="Abouelleil A."/>
            <person name="Alvarado L."/>
            <person name="Arachchi H.M."/>
            <person name="Berlin A."/>
            <person name="Brown A."/>
            <person name="Chapman S.B."/>
            <person name="Chen Z."/>
            <person name="Dunbar C."/>
            <person name="Freedman E."/>
            <person name="Gearin G."/>
            <person name="Gellesch M."/>
            <person name="Goldberg J."/>
            <person name="Griggs A."/>
            <person name="Gujja S."/>
            <person name="Heiman D."/>
            <person name="Howarth C."/>
            <person name="Larson L."/>
            <person name="Lui A."/>
            <person name="MacDonald P.J.P."/>
            <person name="Mehta T."/>
            <person name="Montmayeur A."/>
            <person name="Murphy C."/>
            <person name="Neiman D."/>
            <person name="Pearson M."/>
            <person name="Priest M."/>
            <person name="Roberts A."/>
            <person name="Saif S."/>
            <person name="Shea T."/>
            <person name="Shenoy N."/>
            <person name="Sisk P."/>
            <person name="Stolte C."/>
            <person name="Sykes S."/>
            <person name="Yandava C."/>
            <person name="Wortman J."/>
            <person name="Nusbaum C."/>
            <person name="Birren B."/>
        </authorList>
    </citation>
    <scope>NUCLEOTIDE SEQUENCE</scope>
    <source>
        <strain evidence="2">ATCC 64411</strain>
    </source>
</reference>
<proteinExistence type="predicted"/>
<dbReference type="AlphaFoldDB" id="A0A0H2U6N6"/>
<feature type="compositionally biased region" description="Basic residues" evidence="1">
    <location>
        <begin position="24"/>
        <end position="33"/>
    </location>
</feature>
<dbReference type="EMBL" id="GL876968">
    <property type="protein sequence ID" value="KLU85174.1"/>
    <property type="molecule type" value="Genomic_DNA"/>
</dbReference>
<feature type="region of interest" description="Disordered" evidence="1">
    <location>
        <begin position="1"/>
        <end position="100"/>
    </location>
</feature>
<feature type="non-terminal residue" evidence="2">
    <location>
        <position position="1"/>
    </location>
</feature>
<feature type="compositionally biased region" description="Basic and acidic residues" evidence="1">
    <location>
        <begin position="9"/>
        <end position="23"/>
    </location>
</feature>
<gene>
    <name evidence="2" type="ORF">MAPG_04204</name>
</gene>
<organism evidence="2">
    <name type="scientific">Magnaporthiopsis poae (strain ATCC 64411 / 73-15)</name>
    <name type="common">Kentucky bluegrass fungus</name>
    <name type="synonym">Magnaporthe poae</name>
    <dbReference type="NCBI Taxonomy" id="644358"/>
    <lineage>
        <taxon>Eukaryota</taxon>
        <taxon>Fungi</taxon>
        <taxon>Dikarya</taxon>
        <taxon>Ascomycota</taxon>
        <taxon>Pezizomycotina</taxon>
        <taxon>Sordariomycetes</taxon>
        <taxon>Sordariomycetidae</taxon>
        <taxon>Magnaporthales</taxon>
        <taxon>Magnaporthaceae</taxon>
        <taxon>Magnaporthiopsis</taxon>
    </lineage>
</organism>
<name>A0A0H2U6N6_MAGP6</name>
<feature type="compositionally biased region" description="Basic and acidic residues" evidence="1">
    <location>
        <begin position="81"/>
        <end position="100"/>
    </location>
</feature>
<evidence type="ECO:0000313" key="2">
    <source>
        <dbReference type="EMBL" id="KLU85174.1"/>
    </source>
</evidence>
<feature type="compositionally biased region" description="Basic and acidic residues" evidence="1">
    <location>
        <begin position="34"/>
        <end position="45"/>
    </location>
</feature>
<protein>
    <submittedName>
        <fullName evidence="2">Uncharacterized protein</fullName>
    </submittedName>
</protein>
<reference evidence="2" key="1">
    <citation type="submission" date="2010-05" db="EMBL/GenBank/DDBJ databases">
        <title>The Genome Sequence of Magnaporthe poae strain ATCC 64411.</title>
        <authorList>
            <consortium name="The Broad Institute Genome Sequencing Platform"/>
            <consortium name="Broad Institute Genome Sequencing Center for Infectious Disease"/>
            <person name="Ma L.-J."/>
            <person name="Dead R."/>
            <person name="Young S."/>
            <person name="Zeng Q."/>
            <person name="Koehrsen M."/>
            <person name="Alvarado L."/>
            <person name="Berlin A."/>
            <person name="Chapman S.B."/>
            <person name="Chen Z."/>
            <person name="Freedman E."/>
            <person name="Gellesch M."/>
            <person name="Goldberg J."/>
            <person name="Griggs A."/>
            <person name="Gujja S."/>
            <person name="Heilman E.R."/>
            <person name="Heiman D."/>
            <person name="Hepburn T."/>
            <person name="Howarth C."/>
            <person name="Jen D."/>
            <person name="Larson L."/>
            <person name="Mehta T."/>
            <person name="Neiman D."/>
            <person name="Pearson M."/>
            <person name="Roberts A."/>
            <person name="Saif S."/>
            <person name="Shea T."/>
            <person name="Shenoy N."/>
            <person name="Sisk P."/>
            <person name="Stolte C."/>
            <person name="Sykes S."/>
            <person name="Walk T."/>
            <person name="White J."/>
            <person name="Yandava C."/>
            <person name="Haas B."/>
            <person name="Nusbaum C."/>
            <person name="Birren B."/>
        </authorList>
    </citation>
    <scope>NUCLEOTIDE SEQUENCE</scope>
    <source>
        <strain evidence="2">ATCC 64411</strain>
    </source>
</reference>
<evidence type="ECO:0000256" key="1">
    <source>
        <dbReference type="SAM" id="MobiDB-lite"/>
    </source>
</evidence>
<sequence>RPCRHGPKRSLETPVRRRADEHHARRAAGRGRRERGQGRDVDAHPARRHRHQPDHVDAHGRPGARRRRRVASQPGVPSARARHEEGERGSRPAREDRGADYRVYGMNNELVLGGMVDHSNLNVT</sequence>
<dbReference type="VEuPathDB" id="FungiDB:MAPG_04204"/>
<accession>A0A0H2U6N6</accession>